<dbReference type="GO" id="GO:0005576">
    <property type="term" value="C:extracellular region"/>
    <property type="evidence" value="ECO:0007669"/>
    <property type="project" value="TreeGrafter"/>
</dbReference>
<accession>A0AAW2PRE7</accession>
<feature type="domain" description="Xylanase inhibitor C-terminal" evidence="3">
    <location>
        <begin position="66"/>
        <end position="125"/>
    </location>
</feature>
<sequence length="140" mass="15825">MGLGWGNYSFVDQMDKTRGRFSYCLPVIKFFTKIRPKTYLRFGDDIVQGRKASSTTITTIKGVKTYYVGLQGISINMKRLHISTDVFALKITGANGPKGGCIIDSGTPYSRIIKPTYKKTERRARELLLHKQELAKDNLL</sequence>
<evidence type="ECO:0000313" key="4">
    <source>
        <dbReference type="EMBL" id="KAL0357006.1"/>
    </source>
</evidence>
<dbReference type="GO" id="GO:0008233">
    <property type="term" value="F:peptidase activity"/>
    <property type="evidence" value="ECO:0007669"/>
    <property type="project" value="UniProtKB-KW"/>
</dbReference>
<gene>
    <name evidence="4" type="ORF">Scaly_1386300</name>
</gene>
<dbReference type="InterPro" id="IPR051708">
    <property type="entry name" value="Plant_Aspart_Prot_A1"/>
</dbReference>
<keyword evidence="1" id="KW-0645">Protease</keyword>
<dbReference type="PANTHER" id="PTHR47967">
    <property type="entry name" value="OS07G0603500 PROTEIN-RELATED"/>
    <property type="match status" value="1"/>
</dbReference>
<name>A0AAW2PRE7_9LAMI</name>
<comment type="caution">
    <text evidence="4">The sequence shown here is derived from an EMBL/GenBank/DDBJ whole genome shotgun (WGS) entry which is preliminary data.</text>
</comment>
<evidence type="ECO:0000259" key="3">
    <source>
        <dbReference type="Pfam" id="PF14541"/>
    </source>
</evidence>
<proteinExistence type="predicted"/>
<organism evidence="4">
    <name type="scientific">Sesamum calycinum</name>
    <dbReference type="NCBI Taxonomy" id="2727403"/>
    <lineage>
        <taxon>Eukaryota</taxon>
        <taxon>Viridiplantae</taxon>
        <taxon>Streptophyta</taxon>
        <taxon>Embryophyta</taxon>
        <taxon>Tracheophyta</taxon>
        <taxon>Spermatophyta</taxon>
        <taxon>Magnoliopsida</taxon>
        <taxon>eudicotyledons</taxon>
        <taxon>Gunneridae</taxon>
        <taxon>Pentapetalae</taxon>
        <taxon>asterids</taxon>
        <taxon>lamiids</taxon>
        <taxon>Lamiales</taxon>
        <taxon>Pedaliaceae</taxon>
        <taxon>Sesamum</taxon>
    </lineage>
</organism>
<dbReference type="EMBL" id="JACGWM010000008">
    <property type="protein sequence ID" value="KAL0357006.1"/>
    <property type="molecule type" value="Genomic_DNA"/>
</dbReference>
<dbReference type="PANTHER" id="PTHR47967:SF23">
    <property type="entry name" value="OS04G0448300 PROTEIN"/>
    <property type="match status" value="1"/>
</dbReference>
<reference evidence="4" key="2">
    <citation type="journal article" date="2024" name="Plant">
        <title>Genomic evolution and insights into agronomic trait innovations of Sesamum species.</title>
        <authorList>
            <person name="Miao H."/>
            <person name="Wang L."/>
            <person name="Qu L."/>
            <person name="Liu H."/>
            <person name="Sun Y."/>
            <person name="Le M."/>
            <person name="Wang Q."/>
            <person name="Wei S."/>
            <person name="Zheng Y."/>
            <person name="Lin W."/>
            <person name="Duan Y."/>
            <person name="Cao H."/>
            <person name="Xiong S."/>
            <person name="Wang X."/>
            <person name="Wei L."/>
            <person name="Li C."/>
            <person name="Ma Q."/>
            <person name="Ju M."/>
            <person name="Zhao R."/>
            <person name="Li G."/>
            <person name="Mu C."/>
            <person name="Tian Q."/>
            <person name="Mei H."/>
            <person name="Zhang T."/>
            <person name="Gao T."/>
            <person name="Zhang H."/>
        </authorList>
    </citation>
    <scope>NUCLEOTIDE SEQUENCE</scope>
    <source>
        <strain evidence="4">KEN8</strain>
    </source>
</reference>
<dbReference type="InterPro" id="IPR021109">
    <property type="entry name" value="Peptidase_aspartic_dom_sf"/>
</dbReference>
<evidence type="ECO:0000256" key="1">
    <source>
        <dbReference type="ARBA" id="ARBA00022670"/>
    </source>
</evidence>
<dbReference type="Gene3D" id="2.40.70.10">
    <property type="entry name" value="Acid Proteases"/>
    <property type="match status" value="2"/>
</dbReference>
<dbReference type="SUPFAM" id="SSF50630">
    <property type="entry name" value="Acid proteases"/>
    <property type="match status" value="1"/>
</dbReference>
<dbReference type="InterPro" id="IPR032799">
    <property type="entry name" value="TAXi_C"/>
</dbReference>
<protein>
    <recommendedName>
        <fullName evidence="3">Xylanase inhibitor C-terminal domain-containing protein</fullName>
    </recommendedName>
</protein>
<dbReference type="GO" id="GO:0006508">
    <property type="term" value="P:proteolysis"/>
    <property type="evidence" value="ECO:0007669"/>
    <property type="project" value="UniProtKB-KW"/>
</dbReference>
<reference evidence="4" key="1">
    <citation type="submission" date="2020-06" db="EMBL/GenBank/DDBJ databases">
        <authorList>
            <person name="Li T."/>
            <person name="Hu X."/>
            <person name="Zhang T."/>
            <person name="Song X."/>
            <person name="Zhang H."/>
            <person name="Dai N."/>
            <person name="Sheng W."/>
            <person name="Hou X."/>
            <person name="Wei L."/>
        </authorList>
    </citation>
    <scope>NUCLEOTIDE SEQUENCE</scope>
    <source>
        <strain evidence="4">KEN8</strain>
        <tissue evidence="4">Leaf</tissue>
    </source>
</reference>
<evidence type="ECO:0000256" key="2">
    <source>
        <dbReference type="ARBA" id="ARBA00022801"/>
    </source>
</evidence>
<keyword evidence="2" id="KW-0378">Hydrolase</keyword>
<dbReference type="AlphaFoldDB" id="A0AAW2PRE7"/>
<dbReference type="Pfam" id="PF14541">
    <property type="entry name" value="TAXi_C"/>
    <property type="match status" value="1"/>
</dbReference>